<sequence length="269" mass="29660">MPMKIKALYYYPVKSLAGIATNTLPLDRFGPVNDRRWMLVDEQGRFVTQRKYPALVQIKPAFSDDGQLVLDIPAQGIVTVTVGNRERQVTVWRDQVAGVVEAGRDASGALSEFLGSTVTLVYMPENVTRPARHDCLTKVHPVSFADGFPFLVTSQSSLDDLASRRPGYGDMRRFRPNVVVEGAPAWDEDKWRSIRLGEVSVDLVKPCSRCIMTTVDPDTGIRCPKGEPLKTLAGFRRTDDGVMFGVNGVHQSPGTLRVGDPVTLIASKE</sequence>
<dbReference type="InterPro" id="IPR011037">
    <property type="entry name" value="Pyrv_Knase-like_insert_dom_sf"/>
</dbReference>
<name>A0A1H9YBU4_9GAMM</name>
<dbReference type="AlphaFoldDB" id="A0A1H9YBU4"/>
<dbReference type="GO" id="GO:0030151">
    <property type="term" value="F:molybdenum ion binding"/>
    <property type="evidence" value="ECO:0007669"/>
    <property type="project" value="InterPro"/>
</dbReference>
<evidence type="ECO:0000313" key="2">
    <source>
        <dbReference type="EMBL" id="SES66457.1"/>
    </source>
</evidence>
<evidence type="ECO:0000313" key="3">
    <source>
        <dbReference type="Proteomes" id="UP000198762"/>
    </source>
</evidence>
<dbReference type="PANTHER" id="PTHR14237:SF19">
    <property type="entry name" value="MITOCHONDRIAL AMIDOXIME REDUCING COMPONENT 1"/>
    <property type="match status" value="1"/>
</dbReference>
<dbReference type="SUPFAM" id="SSF50800">
    <property type="entry name" value="PK beta-barrel domain-like"/>
    <property type="match status" value="1"/>
</dbReference>
<dbReference type="InterPro" id="IPR005302">
    <property type="entry name" value="MoCF_Sase_C"/>
</dbReference>
<gene>
    <name evidence="2" type="ORF">SAMN04487962_10178</name>
</gene>
<dbReference type="PROSITE" id="PS51340">
    <property type="entry name" value="MOSC"/>
    <property type="match status" value="1"/>
</dbReference>
<dbReference type="PANTHER" id="PTHR14237">
    <property type="entry name" value="MOLYBDOPTERIN COFACTOR SULFURASE MOSC"/>
    <property type="match status" value="1"/>
</dbReference>
<dbReference type="Pfam" id="PF03473">
    <property type="entry name" value="MOSC"/>
    <property type="match status" value="1"/>
</dbReference>
<dbReference type="GO" id="GO:0003824">
    <property type="term" value="F:catalytic activity"/>
    <property type="evidence" value="ECO:0007669"/>
    <property type="project" value="InterPro"/>
</dbReference>
<dbReference type="Proteomes" id="UP000198762">
    <property type="component" value="Unassembled WGS sequence"/>
</dbReference>
<dbReference type="Pfam" id="PF03476">
    <property type="entry name" value="MOSC_N"/>
    <property type="match status" value="1"/>
</dbReference>
<reference evidence="3" key="1">
    <citation type="submission" date="2016-10" db="EMBL/GenBank/DDBJ databases">
        <authorList>
            <person name="Varghese N."/>
            <person name="Submissions S."/>
        </authorList>
    </citation>
    <scope>NUCLEOTIDE SEQUENCE [LARGE SCALE GENOMIC DNA]</scope>
    <source>
        <strain evidence="3">CGMCC 1.6489</strain>
    </source>
</reference>
<dbReference type="GO" id="GO:0030170">
    <property type="term" value="F:pyridoxal phosphate binding"/>
    <property type="evidence" value="ECO:0007669"/>
    <property type="project" value="InterPro"/>
</dbReference>
<dbReference type="SUPFAM" id="SSF141673">
    <property type="entry name" value="MOSC N-terminal domain-like"/>
    <property type="match status" value="1"/>
</dbReference>
<proteinExistence type="predicted"/>
<evidence type="ECO:0000259" key="1">
    <source>
        <dbReference type="PROSITE" id="PS51340"/>
    </source>
</evidence>
<feature type="domain" description="MOSC" evidence="1">
    <location>
        <begin position="125"/>
        <end position="265"/>
    </location>
</feature>
<dbReference type="EMBL" id="FOHZ01000001">
    <property type="protein sequence ID" value="SES66457.1"/>
    <property type="molecule type" value="Genomic_DNA"/>
</dbReference>
<dbReference type="STRING" id="430453.SAMN04487962_10178"/>
<accession>A0A1H9YBU4</accession>
<keyword evidence="3" id="KW-1185">Reference proteome</keyword>
<protein>
    <recommendedName>
        <fullName evidence="1">MOSC domain-containing protein</fullName>
    </recommendedName>
</protein>
<organism evidence="2 3">
    <name type="scientific">Marinobacter segnicrescens</name>
    <dbReference type="NCBI Taxonomy" id="430453"/>
    <lineage>
        <taxon>Bacteria</taxon>
        <taxon>Pseudomonadati</taxon>
        <taxon>Pseudomonadota</taxon>
        <taxon>Gammaproteobacteria</taxon>
        <taxon>Pseudomonadales</taxon>
        <taxon>Marinobacteraceae</taxon>
        <taxon>Marinobacter</taxon>
    </lineage>
</organism>
<dbReference type="InterPro" id="IPR005303">
    <property type="entry name" value="MOCOS_middle"/>
</dbReference>